<dbReference type="AlphaFoldDB" id="A0A2H0W581"/>
<name>A0A2H0W581_9BACT</name>
<gene>
    <name evidence="1" type="ORF">COT80_03185</name>
</gene>
<evidence type="ECO:0000313" key="1">
    <source>
        <dbReference type="EMBL" id="PIS05751.1"/>
    </source>
</evidence>
<organism evidence="1 2">
    <name type="scientific">Candidatus Buchananbacteria bacterium CG10_big_fil_rev_8_21_14_0_10_33_19</name>
    <dbReference type="NCBI Taxonomy" id="1974525"/>
    <lineage>
        <taxon>Bacteria</taxon>
        <taxon>Candidatus Buchananiibacteriota</taxon>
    </lineage>
</organism>
<dbReference type="EMBL" id="PEZY01000012">
    <property type="protein sequence ID" value="PIS05751.1"/>
    <property type="molecule type" value="Genomic_DNA"/>
</dbReference>
<evidence type="ECO:0000313" key="2">
    <source>
        <dbReference type="Proteomes" id="UP000229056"/>
    </source>
</evidence>
<protein>
    <submittedName>
        <fullName evidence="1">Uncharacterized protein</fullName>
    </submittedName>
</protein>
<accession>A0A2H0W581</accession>
<proteinExistence type="predicted"/>
<reference evidence="2" key="1">
    <citation type="submission" date="2017-09" db="EMBL/GenBank/DDBJ databases">
        <title>Depth-based differentiation of microbial function through sediment-hosted aquifers and enrichment of novel symbionts in the deep terrestrial subsurface.</title>
        <authorList>
            <person name="Probst A.J."/>
            <person name="Ladd B."/>
            <person name="Jarett J.K."/>
            <person name="Geller-Mcgrath D.E."/>
            <person name="Sieber C.M.K."/>
            <person name="Emerson J.B."/>
            <person name="Anantharaman K."/>
            <person name="Thomas B.C."/>
            <person name="Malmstrom R."/>
            <person name="Stieglmeier M."/>
            <person name="Klingl A."/>
            <person name="Woyke T."/>
            <person name="Ryan C.M."/>
            <person name="Banfield J.F."/>
        </authorList>
    </citation>
    <scope>NUCLEOTIDE SEQUENCE [LARGE SCALE GENOMIC DNA]</scope>
</reference>
<dbReference type="Proteomes" id="UP000229056">
    <property type="component" value="Unassembled WGS sequence"/>
</dbReference>
<comment type="caution">
    <text evidence="1">The sequence shown here is derived from an EMBL/GenBank/DDBJ whole genome shotgun (WGS) entry which is preliminary data.</text>
</comment>
<sequence>MKHVSDTIVETVFNNIQSLTLQEFIVTQLFKVKETTPNLRCDDRKESFEIRCAEFIDLEAILLIIKRFCWLKGFETFIQTTSGYKSEKFGQTMLITISQSNSSDTFNTWISISYQPFSLLDLLIKKQNNGDNNHDRN</sequence>